<dbReference type="Proteomes" id="UP000620124">
    <property type="component" value="Unassembled WGS sequence"/>
</dbReference>
<evidence type="ECO:0000313" key="2">
    <source>
        <dbReference type="EMBL" id="KAF7326617.1"/>
    </source>
</evidence>
<protein>
    <submittedName>
        <fullName evidence="2">Uncharacterized protein</fullName>
    </submittedName>
</protein>
<feature type="region of interest" description="Disordered" evidence="1">
    <location>
        <begin position="1"/>
        <end position="20"/>
    </location>
</feature>
<evidence type="ECO:0000256" key="1">
    <source>
        <dbReference type="SAM" id="MobiDB-lite"/>
    </source>
</evidence>
<organism evidence="2 3">
    <name type="scientific">Mycena venus</name>
    <dbReference type="NCBI Taxonomy" id="2733690"/>
    <lineage>
        <taxon>Eukaryota</taxon>
        <taxon>Fungi</taxon>
        <taxon>Dikarya</taxon>
        <taxon>Basidiomycota</taxon>
        <taxon>Agaricomycotina</taxon>
        <taxon>Agaricomycetes</taxon>
        <taxon>Agaricomycetidae</taxon>
        <taxon>Agaricales</taxon>
        <taxon>Marasmiineae</taxon>
        <taxon>Mycenaceae</taxon>
        <taxon>Mycena</taxon>
    </lineage>
</organism>
<dbReference type="EMBL" id="JACAZI010000041">
    <property type="protein sequence ID" value="KAF7326617.1"/>
    <property type="molecule type" value="Genomic_DNA"/>
</dbReference>
<dbReference type="AlphaFoldDB" id="A0A8H6U199"/>
<evidence type="ECO:0000313" key="3">
    <source>
        <dbReference type="Proteomes" id="UP000620124"/>
    </source>
</evidence>
<reference evidence="2" key="1">
    <citation type="submission" date="2020-05" db="EMBL/GenBank/DDBJ databases">
        <title>Mycena genomes resolve the evolution of fungal bioluminescence.</title>
        <authorList>
            <person name="Tsai I.J."/>
        </authorList>
    </citation>
    <scope>NUCLEOTIDE SEQUENCE</scope>
    <source>
        <strain evidence="2">CCC161011</strain>
    </source>
</reference>
<comment type="caution">
    <text evidence="2">The sequence shown here is derived from an EMBL/GenBank/DDBJ whole genome shotgun (WGS) entry which is preliminary data.</text>
</comment>
<accession>A0A8H6U199</accession>
<keyword evidence="3" id="KW-1185">Reference proteome</keyword>
<proteinExistence type="predicted"/>
<dbReference type="OrthoDB" id="2928749at2759"/>
<gene>
    <name evidence="2" type="ORF">MVEN_02598400</name>
</gene>
<name>A0A8H6U199_9AGAR</name>
<sequence>MQHVASVESKAPQGGSWSLYPNRERPTMDCQFSFGPNNAYFVKSDTWRAWSDNNTLPETLRRVLEDPNHPEYCQFPYDVAMAMEPGVYSMWYQGKNEVQFYEPEHLGPHYAKLAAFMVSKTTRTVFGPYHSYFSTSDAGLSWQNLPPTLETDIMNRLKLGRPHTVALGVKGAWVSLYDDSVLSHSLQGQYPGLQPFLDNAEERNKRNSITYVALSPYTAGHFFVAFGDGSAQWDLPKEMHVDVETVAKTLRPLPAAARPQADSMLQATLNFQVAAHANMAMNNLLFHHRW</sequence>